<evidence type="ECO:0000313" key="12">
    <source>
        <dbReference type="RefSeq" id="XP_022947855.1"/>
    </source>
</evidence>
<dbReference type="GO" id="GO:0016020">
    <property type="term" value="C:membrane"/>
    <property type="evidence" value="ECO:0007669"/>
    <property type="project" value="UniProtKB-SubCell"/>
</dbReference>
<dbReference type="Pfam" id="PF00067">
    <property type="entry name" value="p450"/>
    <property type="match status" value="1"/>
</dbReference>
<evidence type="ECO:0000256" key="5">
    <source>
        <dbReference type="ARBA" id="ARBA00022989"/>
    </source>
</evidence>
<evidence type="ECO:0000256" key="1">
    <source>
        <dbReference type="ARBA" id="ARBA00001971"/>
    </source>
</evidence>
<evidence type="ECO:0000256" key="6">
    <source>
        <dbReference type="ARBA" id="ARBA00023136"/>
    </source>
</evidence>
<dbReference type="RefSeq" id="XP_022947855.1">
    <property type="nucleotide sequence ID" value="XM_023092087.1"/>
</dbReference>
<keyword evidence="5 10" id="KW-1133">Transmembrane helix</keyword>
<dbReference type="InterPro" id="IPR051103">
    <property type="entry name" value="Plant_metabolite_P450s"/>
</dbReference>
<sequence length="523" mass="60219">MEITWLPVLTITIIFIITILKLIRHGRSFPNLPPGPTPLPFLGNIILLRKYSSSFYALIHDLHVHYGPIFTFHFGSRRVIFIAGHSLAHQALAHHGAAIADRPPASITNKILYSNHITIFTAFHGPNWSLLRRNLISETFHPSHLRLLSDARRWSLNSLVSRLKSHSQGGAAAVRLVDHIRLTLVEISVFMCFGLKLEEERIKALAELLHQVLLHSSRQNKLNQYPLKLGKILYPNLWKEISTIRNKMETAIIPLIKARLDERQREIEQRNNELESESETETETERVLPYLDTLLNLHLPEENRKMEEGEIISLCAEFLNGIVHTTLMVMQWAMANIVKYPEIQEKVYTEINQAMDQSSSKEQVTEEDIKKMPYLKAVIMETLRRHPPGYLSLPHLAMKEVVLDGKFVVPKKTTVHFVAAEMARNGEVWKEPMEFRPERFLTKEAEKVEVEALIGRKEIRFMPFGGGRRICPGVGISMLHLQYFVANLVWFFKWDAVDEVDLEEKIEVSIVMKTPLQARISPR</sequence>
<evidence type="ECO:0000256" key="3">
    <source>
        <dbReference type="ARBA" id="ARBA00022692"/>
    </source>
</evidence>
<comment type="cofactor">
    <cofactor evidence="1 7">
        <name>heme</name>
        <dbReference type="ChEBI" id="CHEBI:30413"/>
    </cofactor>
</comment>
<dbReference type="GO" id="GO:0016709">
    <property type="term" value="F:oxidoreductase activity, acting on paired donors, with incorporation or reduction of molecular oxygen, NAD(P)H as one donor, and incorporation of one atom of oxygen"/>
    <property type="evidence" value="ECO:0007669"/>
    <property type="project" value="TreeGrafter"/>
</dbReference>
<evidence type="ECO:0000256" key="9">
    <source>
        <dbReference type="SAM" id="Coils"/>
    </source>
</evidence>
<keyword evidence="8" id="KW-0503">Monooxygenase</keyword>
<keyword evidence="11" id="KW-1185">Reference proteome</keyword>
<dbReference type="AlphaFoldDB" id="A0A6J1G824"/>
<evidence type="ECO:0000256" key="7">
    <source>
        <dbReference type="PIRSR" id="PIRSR602401-1"/>
    </source>
</evidence>
<dbReference type="KEGG" id="cmos:111451614"/>
<organism evidence="11 12">
    <name type="scientific">Cucurbita moschata</name>
    <name type="common">Winter crookneck squash</name>
    <name type="synonym">Cucurbita pepo var. moschata</name>
    <dbReference type="NCBI Taxonomy" id="3662"/>
    <lineage>
        <taxon>Eukaryota</taxon>
        <taxon>Viridiplantae</taxon>
        <taxon>Streptophyta</taxon>
        <taxon>Embryophyta</taxon>
        <taxon>Tracheophyta</taxon>
        <taxon>Spermatophyta</taxon>
        <taxon>Magnoliopsida</taxon>
        <taxon>eudicotyledons</taxon>
        <taxon>Gunneridae</taxon>
        <taxon>Pentapetalae</taxon>
        <taxon>rosids</taxon>
        <taxon>fabids</taxon>
        <taxon>Cucurbitales</taxon>
        <taxon>Cucurbitaceae</taxon>
        <taxon>Cucurbiteae</taxon>
        <taxon>Cucurbita</taxon>
    </lineage>
</organism>
<dbReference type="PROSITE" id="PS00086">
    <property type="entry name" value="CYTOCHROME_P450"/>
    <property type="match status" value="1"/>
</dbReference>
<feature type="binding site" description="axial binding residue" evidence="7">
    <location>
        <position position="471"/>
    </location>
    <ligand>
        <name>heme</name>
        <dbReference type="ChEBI" id="CHEBI:30413"/>
    </ligand>
    <ligandPart>
        <name>Fe</name>
        <dbReference type="ChEBI" id="CHEBI:18248"/>
    </ligandPart>
</feature>
<evidence type="ECO:0000256" key="10">
    <source>
        <dbReference type="SAM" id="Phobius"/>
    </source>
</evidence>
<dbReference type="SUPFAM" id="SSF48264">
    <property type="entry name" value="Cytochrome P450"/>
    <property type="match status" value="1"/>
</dbReference>
<dbReference type="InterPro" id="IPR001128">
    <property type="entry name" value="Cyt_P450"/>
</dbReference>
<dbReference type="GO" id="GO:0020037">
    <property type="term" value="F:heme binding"/>
    <property type="evidence" value="ECO:0007669"/>
    <property type="project" value="InterPro"/>
</dbReference>
<dbReference type="GO" id="GO:0005506">
    <property type="term" value="F:iron ion binding"/>
    <property type="evidence" value="ECO:0007669"/>
    <property type="project" value="InterPro"/>
</dbReference>
<dbReference type="Gene3D" id="1.10.630.10">
    <property type="entry name" value="Cytochrome P450"/>
    <property type="match status" value="1"/>
</dbReference>
<evidence type="ECO:0000256" key="8">
    <source>
        <dbReference type="RuleBase" id="RU000461"/>
    </source>
</evidence>
<evidence type="ECO:0000256" key="4">
    <source>
        <dbReference type="ARBA" id="ARBA00022723"/>
    </source>
</evidence>
<dbReference type="PANTHER" id="PTHR24298">
    <property type="entry name" value="FLAVONOID 3'-MONOOXYGENASE-RELATED"/>
    <property type="match status" value="1"/>
</dbReference>
<evidence type="ECO:0000256" key="2">
    <source>
        <dbReference type="ARBA" id="ARBA00004167"/>
    </source>
</evidence>
<feature type="transmembrane region" description="Helical" evidence="10">
    <location>
        <begin position="6"/>
        <end position="23"/>
    </location>
</feature>
<protein>
    <submittedName>
        <fullName evidence="12">Cytochrome P450 89A2-like</fullName>
    </submittedName>
</protein>
<keyword evidence="8" id="KW-0560">Oxidoreductase</keyword>
<dbReference type="PRINTS" id="PR00385">
    <property type="entry name" value="P450"/>
</dbReference>
<dbReference type="InterPro" id="IPR017972">
    <property type="entry name" value="Cyt_P450_CS"/>
</dbReference>
<dbReference type="InterPro" id="IPR036396">
    <property type="entry name" value="Cyt_P450_sf"/>
</dbReference>
<dbReference type="PRINTS" id="PR00463">
    <property type="entry name" value="EP450I"/>
</dbReference>
<dbReference type="Proteomes" id="UP000504609">
    <property type="component" value="Unplaced"/>
</dbReference>
<keyword evidence="9" id="KW-0175">Coiled coil</keyword>
<dbReference type="CDD" id="cd11075">
    <property type="entry name" value="CYP77_89"/>
    <property type="match status" value="1"/>
</dbReference>
<keyword evidence="3 10" id="KW-0812">Transmembrane</keyword>
<reference evidence="12" key="1">
    <citation type="submission" date="2025-08" db="UniProtKB">
        <authorList>
            <consortium name="RefSeq"/>
        </authorList>
    </citation>
    <scope>IDENTIFICATION</scope>
    <source>
        <tissue evidence="12">Young leaves</tissue>
    </source>
</reference>
<dbReference type="PANTHER" id="PTHR24298:SF800">
    <property type="entry name" value="CYTOCHROME P450 89A2-RELATED"/>
    <property type="match status" value="1"/>
</dbReference>
<dbReference type="InterPro" id="IPR002401">
    <property type="entry name" value="Cyt_P450_E_grp-I"/>
</dbReference>
<keyword evidence="4 7" id="KW-0479">Metal-binding</keyword>
<gene>
    <name evidence="12" type="primary">LOC111451614</name>
</gene>
<feature type="coiled-coil region" evidence="9">
    <location>
        <begin position="257"/>
        <end position="284"/>
    </location>
</feature>
<proteinExistence type="inferred from homology"/>
<comment type="subcellular location">
    <subcellularLocation>
        <location evidence="2">Membrane</location>
        <topology evidence="2">Single-pass membrane protein</topology>
    </subcellularLocation>
</comment>
<keyword evidence="7 8" id="KW-0349">Heme</keyword>
<dbReference type="SMR" id="A0A6J1G824"/>
<evidence type="ECO:0000313" key="11">
    <source>
        <dbReference type="Proteomes" id="UP000504609"/>
    </source>
</evidence>
<keyword evidence="6 10" id="KW-0472">Membrane</keyword>
<dbReference type="GeneID" id="111451614"/>
<keyword evidence="7 8" id="KW-0408">Iron</keyword>
<accession>A0A6J1G824</accession>
<name>A0A6J1G824_CUCMO</name>
<comment type="similarity">
    <text evidence="8">Belongs to the cytochrome P450 family.</text>
</comment>